<dbReference type="GO" id="GO:0003677">
    <property type="term" value="F:DNA binding"/>
    <property type="evidence" value="ECO:0007669"/>
    <property type="project" value="UniProtKB-KW"/>
</dbReference>
<dbReference type="CDD" id="cd06171">
    <property type="entry name" value="Sigma70_r4"/>
    <property type="match status" value="1"/>
</dbReference>
<evidence type="ECO:0000259" key="6">
    <source>
        <dbReference type="Pfam" id="PF04542"/>
    </source>
</evidence>
<accession>A0A1H2N2X9</accession>
<dbReference type="InterPro" id="IPR013324">
    <property type="entry name" value="RNA_pol_sigma_r3/r4-like"/>
</dbReference>
<dbReference type="InterPro" id="IPR007630">
    <property type="entry name" value="RNA_pol_sigma70_r4"/>
</dbReference>
<reference evidence="9" key="1">
    <citation type="submission" date="2016-10" db="EMBL/GenBank/DDBJ databases">
        <authorList>
            <person name="Varghese N."/>
            <person name="Submissions S."/>
        </authorList>
    </citation>
    <scope>NUCLEOTIDE SEQUENCE [LARGE SCALE GENOMIC DNA]</scope>
    <source>
        <strain evidence="9">DSM 21743</strain>
    </source>
</reference>
<dbReference type="Gene3D" id="1.10.10.10">
    <property type="entry name" value="Winged helix-like DNA-binding domain superfamily/Winged helix DNA-binding domain"/>
    <property type="match status" value="1"/>
</dbReference>
<feature type="domain" description="RNA polymerase sigma-70 region 4" evidence="7">
    <location>
        <begin position="123"/>
        <end position="171"/>
    </location>
</feature>
<dbReference type="InterPro" id="IPR036388">
    <property type="entry name" value="WH-like_DNA-bd_sf"/>
</dbReference>
<dbReference type="GO" id="GO:0006352">
    <property type="term" value="P:DNA-templated transcription initiation"/>
    <property type="evidence" value="ECO:0007669"/>
    <property type="project" value="InterPro"/>
</dbReference>
<dbReference type="SUPFAM" id="SSF88946">
    <property type="entry name" value="Sigma2 domain of RNA polymerase sigma factors"/>
    <property type="match status" value="1"/>
</dbReference>
<evidence type="ECO:0000256" key="4">
    <source>
        <dbReference type="ARBA" id="ARBA00023125"/>
    </source>
</evidence>
<dbReference type="Proteomes" id="UP000198825">
    <property type="component" value="Chromosome I"/>
</dbReference>
<dbReference type="NCBIfam" id="TIGR02937">
    <property type="entry name" value="sigma70-ECF"/>
    <property type="match status" value="1"/>
</dbReference>
<evidence type="ECO:0000256" key="1">
    <source>
        <dbReference type="ARBA" id="ARBA00010641"/>
    </source>
</evidence>
<protein>
    <submittedName>
        <fullName evidence="8">RNA polymerase sigma-70 factor, sigma-E family</fullName>
    </submittedName>
</protein>
<dbReference type="InterPro" id="IPR007627">
    <property type="entry name" value="RNA_pol_sigma70_r2"/>
</dbReference>
<evidence type="ECO:0000256" key="5">
    <source>
        <dbReference type="ARBA" id="ARBA00023163"/>
    </source>
</evidence>
<sequence>MEALRSVDATRPGEPPPTTTLASLFAAHHVRLVRVAWLLVRDVGVAEELVQDAFVDLHSRWARLKRPEDAAGYLHVSVVNRCRSALRHQNVVRSAPAKRWEDADSAEDQALLSLERRRVLDGLAELSQRQREVLVLRYYAQLSEAETAAALQISRGAVKSHGARGVHALRHVLGVPDEA</sequence>
<evidence type="ECO:0000259" key="7">
    <source>
        <dbReference type="Pfam" id="PF04545"/>
    </source>
</evidence>
<gene>
    <name evidence="8" type="ORF">SAMN04488544_3156</name>
</gene>
<evidence type="ECO:0000313" key="9">
    <source>
        <dbReference type="Proteomes" id="UP000198825"/>
    </source>
</evidence>
<organism evidence="8 9">
    <name type="scientific">Microlunatus sagamiharensis</name>
    <dbReference type="NCBI Taxonomy" id="546874"/>
    <lineage>
        <taxon>Bacteria</taxon>
        <taxon>Bacillati</taxon>
        <taxon>Actinomycetota</taxon>
        <taxon>Actinomycetes</taxon>
        <taxon>Propionibacteriales</taxon>
        <taxon>Propionibacteriaceae</taxon>
        <taxon>Microlunatus</taxon>
    </lineage>
</organism>
<keyword evidence="2" id="KW-0805">Transcription regulation</keyword>
<evidence type="ECO:0000256" key="3">
    <source>
        <dbReference type="ARBA" id="ARBA00023082"/>
    </source>
</evidence>
<dbReference type="GO" id="GO:0016987">
    <property type="term" value="F:sigma factor activity"/>
    <property type="evidence" value="ECO:0007669"/>
    <property type="project" value="UniProtKB-KW"/>
</dbReference>
<dbReference type="Pfam" id="PF04545">
    <property type="entry name" value="Sigma70_r4"/>
    <property type="match status" value="1"/>
</dbReference>
<comment type="similarity">
    <text evidence="1">Belongs to the sigma-70 factor family. ECF subfamily.</text>
</comment>
<keyword evidence="9" id="KW-1185">Reference proteome</keyword>
<dbReference type="InterPro" id="IPR014284">
    <property type="entry name" value="RNA_pol_sigma-70_dom"/>
</dbReference>
<dbReference type="STRING" id="546874.SAMN04488544_3156"/>
<feature type="domain" description="RNA polymerase sigma-70 region 2" evidence="6">
    <location>
        <begin position="24"/>
        <end position="90"/>
    </location>
</feature>
<keyword evidence="4" id="KW-0238">DNA-binding</keyword>
<evidence type="ECO:0000256" key="2">
    <source>
        <dbReference type="ARBA" id="ARBA00023015"/>
    </source>
</evidence>
<name>A0A1H2N2X9_9ACTN</name>
<keyword evidence="3" id="KW-0731">Sigma factor</keyword>
<dbReference type="Gene3D" id="1.10.1740.10">
    <property type="match status" value="1"/>
</dbReference>
<dbReference type="InterPro" id="IPR013325">
    <property type="entry name" value="RNA_pol_sigma_r2"/>
</dbReference>
<proteinExistence type="inferred from homology"/>
<dbReference type="SUPFAM" id="SSF88659">
    <property type="entry name" value="Sigma3 and sigma4 domains of RNA polymerase sigma factors"/>
    <property type="match status" value="1"/>
</dbReference>
<dbReference type="Pfam" id="PF04542">
    <property type="entry name" value="Sigma70_r2"/>
    <property type="match status" value="1"/>
</dbReference>
<dbReference type="AlphaFoldDB" id="A0A1H2N2X9"/>
<dbReference type="PANTHER" id="PTHR43133">
    <property type="entry name" value="RNA POLYMERASE ECF-TYPE SIGMA FACTO"/>
    <property type="match status" value="1"/>
</dbReference>
<dbReference type="EMBL" id="LT629799">
    <property type="protein sequence ID" value="SDU99425.1"/>
    <property type="molecule type" value="Genomic_DNA"/>
</dbReference>
<evidence type="ECO:0000313" key="8">
    <source>
        <dbReference type="EMBL" id="SDU99425.1"/>
    </source>
</evidence>
<dbReference type="InterPro" id="IPR039425">
    <property type="entry name" value="RNA_pol_sigma-70-like"/>
</dbReference>
<dbReference type="PANTHER" id="PTHR43133:SF50">
    <property type="entry name" value="ECF RNA POLYMERASE SIGMA FACTOR SIGM"/>
    <property type="match status" value="1"/>
</dbReference>
<keyword evidence="5" id="KW-0804">Transcription</keyword>